<dbReference type="InterPro" id="IPR002181">
    <property type="entry name" value="Fibrinogen_a/b/g_C_dom"/>
</dbReference>
<dbReference type="PROSITE" id="PS01186">
    <property type="entry name" value="EGF_2"/>
    <property type="match status" value="1"/>
</dbReference>
<dbReference type="PROSITE" id="PS51406">
    <property type="entry name" value="FIBRINOGEN_C_2"/>
    <property type="match status" value="2"/>
</dbReference>
<dbReference type="InterPro" id="IPR014716">
    <property type="entry name" value="Fibrinogen_a/b/g_C_1"/>
</dbReference>
<dbReference type="CDD" id="cd00087">
    <property type="entry name" value="FReD"/>
    <property type="match status" value="1"/>
</dbReference>
<dbReference type="InterPro" id="IPR036084">
    <property type="entry name" value="Ser_inhib-like_sf"/>
</dbReference>
<organism evidence="3 4">
    <name type="scientific">Holothuria leucospilota</name>
    <name type="common">Black long sea cucumber</name>
    <name type="synonym">Mertensiothuria leucospilota</name>
    <dbReference type="NCBI Taxonomy" id="206669"/>
    <lineage>
        <taxon>Eukaryota</taxon>
        <taxon>Metazoa</taxon>
        <taxon>Echinodermata</taxon>
        <taxon>Eleutherozoa</taxon>
        <taxon>Echinozoa</taxon>
        <taxon>Holothuroidea</taxon>
        <taxon>Aspidochirotacea</taxon>
        <taxon>Aspidochirotida</taxon>
        <taxon>Holothuriidae</taxon>
        <taxon>Holothuria</taxon>
    </lineage>
</organism>
<dbReference type="PANTHER" id="PTHR19143:SF327">
    <property type="entry name" value="FI21813P1-RELATED"/>
    <property type="match status" value="1"/>
</dbReference>
<dbReference type="AlphaFoldDB" id="A0A9Q1BWI8"/>
<keyword evidence="4" id="KW-1185">Reference proteome</keyword>
<dbReference type="InterPro" id="IPR050373">
    <property type="entry name" value="Fibrinogen_C-term_domain"/>
</dbReference>
<dbReference type="Pfam" id="PF00147">
    <property type="entry name" value="Fibrinogen_C"/>
    <property type="match status" value="2"/>
</dbReference>
<dbReference type="InterPro" id="IPR000742">
    <property type="entry name" value="EGF"/>
</dbReference>
<feature type="chain" id="PRO_5040448140" evidence="1">
    <location>
        <begin position="31"/>
        <end position="557"/>
    </location>
</feature>
<dbReference type="GO" id="GO:0005615">
    <property type="term" value="C:extracellular space"/>
    <property type="evidence" value="ECO:0007669"/>
    <property type="project" value="TreeGrafter"/>
</dbReference>
<dbReference type="PANTHER" id="PTHR19143">
    <property type="entry name" value="FIBRINOGEN/TENASCIN/ANGIOPOEITIN"/>
    <property type="match status" value="1"/>
</dbReference>
<evidence type="ECO:0000256" key="1">
    <source>
        <dbReference type="SAM" id="SignalP"/>
    </source>
</evidence>
<dbReference type="InterPro" id="IPR036056">
    <property type="entry name" value="Fibrinogen-like_C"/>
</dbReference>
<dbReference type="Gene3D" id="3.90.215.10">
    <property type="entry name" value="Gamma Fibrinogen, chain A, domain 1"/>
    <property type="match status" value="2"/>
</dbReference>
<name>A0A9Q1BWI8_HOLLE</name>
<dbReference type="InterPro" id="IPR002919">
    <property type="entry name" value="TIL_dom"/>
</dbReference>
<proteinExistence type="predicted"/>
<accession>A0A9Q1BWI8</accession>
<dbReference type="SUPFAM" id="SSF57567">
    <property type="entry name" value="Serine protease inhibitors"/>
    <property type="match status" value="1"/>
</dbReference>
<feature type="signal peptide" evidence="1">
    <location>
        <begin position="1"/>
        <end position="30"/>
    </location>
</feature>
<dbReference type="Pfam" id="PF12714">
    <property type="entry name" value="TILa"/>
    <property type="match status" value="1"/>
</dbReference>
<feature type="domain" description="Fibrinogen C-terminal" evidence="2">
    <location>
        <begin position="49"/>
        <end position="187"/>
    </location>
</feature>
<comment type="caution">
    <text evidence="3">The sequence shown here is derived from an EMBL/GenBank/DDBJ whole genome shotgun (WGS) entry which is preliminary data.</text>
</comment>
<dbReference type="NCBIfam" id="NF040941">
    <property type="entry name" value="GGGWT_bact"/>
    <property type="match status" value="2"/>
</dbReference>
<gene>
    <name evidence="3" type="ORF">HOLleu_24459</name>
</gene>
<dbReference type="SMART" id="SM00186">
    <property type="entry name" value="FBG"/>
    <property type="match status" value="2"/>
</dbReference>
<reference evidence="3" key="1">
    <citation type="submission" date="2021-10" db="EMBL/GenBank/DDBJ databases">
        <title>Tropical sea cucumber genome reveals ecological adaptation and Cuvierian tubules defense mechanism.</title>
        <authorList>
            <person name="Chen T."/>
        </authorList>
    </citation>
    <scope>NUCLEOTIDE SEQUENCE</scope>
    <source>
        <strain evidence="3">Nanhai2018</strain>
        <tissue evidence="3">Muscle</tissue>
    </source>
</reference>
<keyword evidence="1" id="KW-0732">Signal</keyword>
<dbReference type="InterPro" id="IPR025615">
    <property type="entry name" value="TILa_dom"/>
</dbReference>
<dbReference type="SUPFAM" id="SSF56496">
    <property type="entry name" value="Fibrinogen C-terminal domain-like"/>
    <property type="match status" value="2"/>
</dbReference>
<dbReference type="OrthoDB" id="7250310at2759"/>
<dbReference type="EMBL" id="JAIZAY010000011">
    <property type="protein sequence ID" value="KAJ8034042.1"/>
    <property type="molecule type" value="Genomic_DNA"/>
</dbReference>
<evidence type="ECO:0000259" key="2">
    <source>
        <dbReference type="PROSITE" id="PS51406"/>
    </source>
</evidence>
<dbReference type="Pfam" id="PF01826">
    <property type="entry name" value="TIL"/>
    <property type="match status" value="1"/>
</dbReference>
<evidence type="ECO:0000313" key="4">
    <source>
        <dbReference type="Proteomes" id="UP001152320"/>
    </source>
</evidence>
<sequence length="557" mass="62601">MGSFRVIPECSLVQIFCIYIIAFAFSPSDAQQSRNGLEENNLQKSYFFYQQPEYLRDCGDVKNACSQSSNSSGVFTIKPDGYPEPFEVYCDNDFTLGGWTVIQRRADGSVGFNRDWKQFKNGFGFLSTEFWIGNEKLSYLTNQAKYELRIDIKLSNGTSLFASYSSFRISDEWSQYRVVDVGNFYGDIDITCPANMIFGNCSCQPSCDDPSGISNCYNDCNGEAEACVCSSGFLMKDGKCVLPNECGCFLAQSNSVLTTGESHVNVDCSQKCVCENGVLSCNLNYRCDSNAVCRVQDGVRGCYCHDGYEGDGETCTALHTDCYDVYRTGQRQNGVYTIMPTGWTGSPFNVYCDMTTAGGGWTLFQRRTDGVTNFYRSWTEYQHGFGSVQQGSDFWLGNEQLHYLTNQKSYKLRVDIVDSGGTPHYGEYTTFQTGDSSTKYRLRIGGHSGDTSDGMYYTNGGSFSTYDEDNDGCSYHDCAEAHRGAWWYKPYSGWCTACYYSYRYCDYFETRSSCNNLCTRSNLNGNYNGGNGQNINWYYNSYCNLNSAEMKIRPSSA</sequence>
<dbReference type="Proteomes" id="UP001152320">
    <property type="component" value="Chromosome 11"/>
</dbReference>
<protein>
    <submittedName>
        <fullName evidence="3">Angiopoietin-related protein 7</fullName>
    </submittedName>
</protein>
<feature type="domain" description="Fibrinogen C-terminal" evidence="2">
    <location>
        <begin position="313"/>
        <end position="556"/>
    </location>
</feature>
<dbReference type="CDD" id="cd19941">
    <property type="entry name" value="TIL"/>
    <property type="match status" value="1"/>
</dbReference>
<evidence type="ECO:0000313" key="3">
    <source>
        <dbReference type="EMBL" id="KAJ8034042.1"/>
    </source>
</evidence>
<dbReference type="Gene3D" id="2.10.25.10">
    <property type="entry name" value="Laminin"/>
    <property type="match status" value="2"/>
</dbReference>